<evidence type="ECO:0000313" key="2">
    <source>
        <dbReference type="EMBL" id="GFR78189.1"/>
    </source>
</evidence>
<gene>
    <name evidence="2" type="ORF">ElyMa_002254800</name>
</gene>
<feature type="compositionally biased region" description="Acidic residues" evidence="1">
    <location>
        <begin position="12"/>
        <end position="22"/>
    </location>
</feature>
<organism evidence="2 3">
    <name type="scientific">Elysia marginata</name>
    <dbReference type="NCBI Taxonomy" id="1093978"/>
    <lineage>
        <taxon>Eukaryota</taxon>
        <taxon>Metazoa</taxon>
        <taxon>Spiralia</taxon>
        <taxon>Lophotrochozoa</taxon>
        <taxon>Mollusca</taxon>
        <taxon>Gastropoda</taxon>
        <taxon>Heterobranchia</taxon>
        <taxon>Euthyneura</taxon>
        <taxon>Panpulmonata</taxon>
        <taxon>Sacoglossa</taxon>
        <taxon>Placobranchoidea</taxon>
        <taxon>Plakobranchidae</taxon>
        <taxon>Elysia</taxon>
    </lineage>
</organism>
<evidence type="ECO:0000313" key="3">
    <source>
        <dbReference type="Proteomes" id="UP000762676"/>
    </source>
</evidence>
<accession>A0AAV4FYL6</accession>
<comment type="caution">
    <text evidence="2">The sequence shown here is derived from an EMBL/GenBank/DDBJ whole genome shotgun (WGS) entry which is preliminary data.</text>
</comment>
<keyword evidence="3" id="KW-1185">Reference proteome</keyword>
<feature type="region of interest" description="Disordered" evidence="1">
    <location>
        <begin position="1"/>
        <end position="96"/>
    </location>
</feature>
<feature type="compositionally biased region" description="Low complexity" evidence="1">
    <location>
        <begin position="65"/>
        <end position="76"/>
    </location>
</feature>
<dbReference type="AlphaFoldDB" id="A0AAV4FYL6"/>
<sequence length="171" mass="17698">MRLTCCSSVGSEGDDGGGDEGVDVGGDGSNDGGDGSNDGGDGSNDGGDGSNDGGDGSNDGGDGSNDGVDGSNDGGNRSYDIGDGSDDGGDGGQVHLGLPEQGRSLTVFVSCRRCLSLKIVVLFKFIRRETLLIRRPAWSNPKAPWRSTSDKRVKFQKWRIIIGHLVKYPCV</sequence>
<evidence type="ECO:0000256" key="1">
    <source>
        <dbReference type="SAM" id="MobiDB-lite"/>
    </source>
</evidence>
<proteinExistence type="predicted"/>
<reference evidence="2 3" key="1">
    <citation type="journal article" date="2021" name="Elife">
        <title>Chloroplast acquisition without the gene transfer in kleptoplastic sea slugs, Plakobranchus ocellatus.</title>
        <authorList>
            <person name="Maeda T."/>
            <person name="Takahashi S."/>
            <person name="Yoshida T."/>
            <person name="Shimamura S."/>
            <person name="Takaki Y."/>
            <person name="Nagai Y."/>
            <person name="Toyoda A."/>
            <person name="Suzuki Y."/>
            <person name="Arimoto A."/>
            <person name="Ishii H."/>
            <person name="Satoh N."/>
            <person name="Nishiyama T."/>
            <person name="Hasebe M."/>
            <person name="Maruyama T."/>
            <person name="Minagawa J."/>
            <person name="Obokata J."/>
            <person name="Shigenobu S."/>
        </authorList>
    </citation>
    <scope>NUCLEOTIDE SEQUENCE [LARGE SCALE GENOMIC DNA]</scope>
</reference>
<protein>
    <submittedName>
        <fullName evidence="2">Uncharacterized protein</fullName>
    </submittedName>
</protein>
<feature type="compositionally biased region" description="Gly residues" evidence="1">
    <location>
        <begin position="23"/>
        <end position="64"/>
    </location>
</feature>
<dbReference type="Proteomes" id="UP000762676">
    <property type="component" value="Unassembled WGS sequence"/>
</dbReference>
<dbReference type="EMBL" id="BMAT01004692">
    <property type="protein sequence ID" value="GFR78189.1"/>
    <property type="molecule type" value="Genomic_DNA"/>
</dbReference>
<name>A0AAV4FYL6_9GAST</name>